<organism evidence="2 3">
    <name type="scientific">Methylobacterium hispanicum</name>
    <dbReference type="NCBI Taxonomy" id="270350"/>
    <lineage>
        <taxon>Bacteria</taxon>
        <taxon>Pseudomonadati</taxon>
        <taxon>Pseudomonadota</taxon>
        <taxon>Alphaproteobacteria</taxon>
        <taxon>Hyphomicrobiales</taxon>
        <taxon>Methylobacteriaceae</taxon>
        <taxon>Methylobacterium</taxon>
    </lineage>
</organism>
<reference evidence="2" key="2">
    <citation type="submission" date="2021-08" db="EMBL/GenBank/DDBJ databases">
        <authorList>
            <person name="Tani A."/>
            <person name="Ola A."/>
            <person name="Ogura Y."/>
            <person name="Katsura K."/>
            <person name="Hayashi T."/>
        </authorList>
    </citation>
    <scope>NUCLEOTIDE SEQUENCE</scope>
    <source>
        <strain evidence="2">DSM 16372</strain>
    </source>
</reference>
<sequence length="164" mass="18473">MVEMTNLATAERAFLLEKAQRRVADARNRFELREAACNVRLPDGSGRFIATPEYNEAFTRMEAAQARLMKLYRETLVAEDLPDELVREVLRARVAHAGAEAWCRRISDIPGGPDLDPDYVKAVVLELRMGRRDRVPPGLRLALVEEDEEGAHRRGLERDTGGSS</sequence>
<protein>
    <submittedName>
        <fullName evidence="2">Uncharacterized protein</fullName>
    </submittedName>
</protein>
<feature type="coiled-coil region" evidence="1">
    <location>
        <begin position="16"/>
        <end position="74"/>
    </location>
</feature>
<keyword evidence="3" id="KW-1185">Reference proteome</keyword>
<dbReference type="EMBL" id="BPQO01000002">
    <property type="protein sequence ID" value="GJD87228.1"/>
    <property type="molecule type" value="Genomic_DNA"/>
</dbReference>
<gene>
    <name evidence="2" type="ORF">BHAOGJBA_0728</name>
</gene>
<dbReference type="Proteomes" id="UP001055247">
    <property type="component" value="Unassembled WGS sequence"/>
</dbReference>
<reference evidence="2" key="1">
    <citation type="journal article" date="2016" name="Front. Microbiol.">
        <title>Genome Sequence of the Piezophilic, Mesophilic Sulfate-Reducing Bacterium Desulfovibrio indicus J2T.</title>
        <authorList>
            <person name="Cao J."/>
            <person name="Maignien L."/>
            <person name="Shao Z."/>
            <person name="Alain K."/>
            <person name="Jebbar M."/>
        </authorList>
    </citation>
    <scope>NUCLEOTIDE SEQUENCE</scope>
    <source>
        <strain evidence="2">DSM 16372</strain>
    </source>
</reference>
<dbReference type="AlphaFoldDB" id="A0AAV4ZH42"/>
<keyword evidence="1" id="KW-0175">Coiled coil</keyword>
<accession>A0AAV4ZH42</accession>
<comment type="caution">
    <text evidence="2">The sequence shown here is derived from an EMBL/GenBank/DDBJ whole genome shotgun (WGS) entry which is preliminary data.</text>
</comment>
<proteinExistence type="predicted"/>
<name>A0AAV4ZH42_9HYPH</name>
<evidence type="ECO:0000256" key="1">
    <source>
        <dbReference type="SAM" id="Coils"/>
    </source>
</evidence>
<evidence type="ECO:0000313" key="3">
    <source>
        <dbReference type="Proteomes" id="UP001055247"/>
    </source>
</evidence>
<evidence type="ECO:0000313" key="2">
    <source>
        <dbReference type="EMBL" id="GJD87228.1"/>
    </source>
</evidence>